<reference evidence="1" key="1">
    <citation type="submission" date="2022-05" db="EMBL/GenBank/DDBJ databases">
        <authorList>
            <person name="Colautti A."/>
            <person name="Iacumin L."/>
        </authorList>
    </citation>
    <scope>NUCLEOTIDE SEQUENCE</scope>
    <source>
        <strain evidence="1">DSM 30747</strain>
    </source>
</reference>
<accession>A0A9X3L8J1</accession>
<keyword evidence="2" id="KW-1185">Reference proteome</keyword>
<proteinExistence type="predicted"/>
<comment type="caution">
    <text evidence="1">The sequence shown here is derived from an EMBL/GenBank/DDBJ whole genome shotgun (WGS) entry which is preliminary data.</text>
</comment>
<dbReference type="Proteomes" id="UP001152172">
    <property type="component" value="Unassembled WGS sequence"/>
</dbReference>
<organism evidence="1 2">
    <name type="scientific">Psychrobacillus psychrodurans</name>
    <dbReference type="NCBI Taxonomy" id="126157"/>
    <lineage>
        <taxon>Bacteria</taxon>
        <taxon>Bacillati</taxon>
        <taxon>Bacillota</taxon>
        <taxon>Bacilli</taxon>
        <taxon>Bacillales</taxon>
        <taxon>Bacillaceae</taxon>
        <taxon>Psychrobacillus</taxon>
    </lineage>
</organism>
<name>A0A9X3L8J1_9BACI</name>
<dbReference type="AlphaFoldDB" id="A0A9X3L8J1"/>
<evidence type="ECO:0000313" key="1">
    <source>
        <dbReference type="EMBL" id="MCZ8533363.1"/>
    </source>
</evidence>
<protein>
    <submittedName>
        <fullName evidence="1">Uncharacterized protein</fullName>
    </submittedName>
</protein>
<gene>
    <name evidence="1" type="ORF">M9R61_08470</name>
</gene>
<dbReference type="EMBL" id="JAMKBI010000005">
    <property type="protein sequence ID" value="MCZ8533363.1"/>
    <property type="molecule type" value="Genomic_DNA"/>
</dbReference>
<evidence type="ECO:0000313" key="2">
    <source>
        <dbReference type="Proteomes" id="UP001152172"/>
    </source>
</evidence>
<sequence>MKNRLDSESTPRSESVRYFLTTIPNHQCIANVKQLELPLFEVTKVKGKKLNVLLVYIYILSESEFLELYTLYPEMDVIVNSSNWNQYTTSAKSMAKENNIALFTFKEFMGALNYDNRARFLDYISPEEREENQRNNRSVF</sequence>
<dbReference type="RefSeq" id="WP_269921760.1">
    <property type="nucleotide sequence ID" value="NZ_JAMKBI010000005.1"/>
</dbReference>